<dbReference type="EMBL" id="AZBU02000004">
    <property type="protein sequence ID" value="TKR80717.1"/>
    <property type="molecule type" value="Genomic_DNA"/>
</dbReference>
<reference evidence="1 2" key="2">
    <citation type="journal article" date="2019" name="G3 (Bethesda)">
        <title>Hybrid Assembly of the Genome of the Entomopathogenic Nematode Steinernema carpocapsae Identifies the X-Chromosome.</title>
        <authorList>
            <person name="Serra L."/>
            <person name="Macchietto M."/>
            <person name="Macias-Munoz A."/>
            <person name="McGill C.J."/>
            <person name="Rodriguez I.M."/>
            <person name="Rodriguez B."/>
            <person name="Murad R."/>
            <person name="Mortazavi A."/>
        </authorList>
    </citation>
    <scope>NUCLEOTIDE SEQUENCE [LARGE SCALE GENOMIC DNA]</scope>
    <source>
        <strain evidence="1 2">ALL</strain>
    </source>
</reference>
<sequence>MKPVWQKVPKWPKRATNGRNIKAAYLGNSVRTADGRCSIALRGRDVQLFINQRGCARYCARFLFQDMFQVGASRLRASKKT</sequence>
<keyword evidence="2" id="KW-1185">Reference proteome</keyword>
<organism evidence="1 2">
    <name type="scientific">Steinernema carpocapsae</name>
    <name type="common">Entomopathogenic nematode</name>
    <dbReference type="NCBI Taxonomy" id="34508"/>
    <lineage>
        <taxon>Eukaryota</taxon>
        <taxon>Metazoa</taxon>
        <taxon>Ecdysozoa</taxon>
        <taxon>Nematoda</taxon>
        <taxon>Chromadorea</taxon>
        <taxon>Rhabditida</taxon>
        <taxon>Tylenchina</taxon>
        <taxon>Panagrolaimomorpha</taxon>
        <taxon>Strongyloidoidea</taxon>
        <taxon>Steinernematidae</taxon>
        <taxon>Steinernema</taxon>
    </lineage>
</organism>
<dbReference type="Proteomes" id="UP000298663">
    <property type="component" value="Unassembled WGS sequence"/>
</dbReference>
<protein>
    <submittedName>
        <fullName evidence="1">Uncharacterized protein</fullName>
    </submittedName>
</protein>
<gene>
    <name evidence="1" type="ORF">L596_014744</name>
</gene>
<evidence type="ECO:0000313" key="2">
    <source>
        <dbReference type="Proteomes" id="UP000298663"/>
    </source>
</evidence>
<evidence type="ECO:0000313" key="1">
    <source>
        <dbReference type="EMBL" id="TKR80717.1"/>
    </source>
</evidence>
<comment type="caution">
    <text evidence="1">The sequence shown here is derived from an EMBL/GenBank/DDBJ whole genome shotgun (WGS) entry which is preliminary data.</text>
</comment>
<name>A0A4U5NCS5_STECR</name>
<accession>A0A4U5NCS5</accession>
<proteinExistence type="predicted"/>
<reference evidence="1 2" key="1">
    <citation type="journal article" date="2015" name="Genome Biol.">
        <title>Comparative genomics of Steinernema reveals deeply conserved gene regulatory networks.</title>
        <authorList>
            <person name="Dillman A.R."/>
            <person name="Macchietto M."/>
            <person name="Porter C.F."/>
            <person name="Rogers A."/>
            <person name="Williams B."/>
            <person name="Antoshechkin I."/>
            <person name="Lee M.M."/>
            <person name="Goodwin Z."/>
            <person name="Lu X."/>
            <person name="Lewis E.E."/>
            <person name="Goodrich-Blair H."/>
            <person name="Stock S.P."/>
            <person name="Adams B.J."/>
            <person name="Sternberg P.W."/>
            <person name="Mortazavi A."/>
        </authorList>
    </citation>
    <scope>NUCLEOTIDE SEQUENCE [LARGE SCALE GENOMIC DNA]</scope>
    <source>
        <strain evidence="1 2">ALL</strain>
    </source>
</reference>
<dbReference type="AlphaFoldDB" id="A0A4U5NCS5"/>